<organism evidence="3 4">
    <name type="scientific">Yeguia hominis</name>
    <dbReference type="NCBI Taxonomy" id="2763662"/>
    <lineage>
        <taxon>Bacteria</taxon>
        <taxon>Bacillati</taxon>
        <taxon>Bacillota</taxon>
        <taxon>Clostridia</taxon>
        <taxon>Eubacteriales</taxon>
        <taxon>Yeguiaceae</taxon>
        <taxon>Yeguia</taxon>
    </lineage>
</organism>
<feature type="chain" id="PRO_5038535451" evidence="2">
    <location>
        <begin position="26"/>
        <end position="445"/>
    </location>
</feature>
<reference evidence="3" key="1">
    <citation type="submission" date="2020-08" db="EMBL/GenBank/DDBJ databases">
        <title>Genome public.</title>
        <authorList>
            <person name="Liu C."/>
            <person name="Sun Q."/>
        </authorList>
    </citation>
    <scope>NUCLEOTIDE SEQUENCE</scope>
    <source>
        <strain evidence="3">NSJ-40</strain>
    </source>
</reference>
<evidence type="ECO:0000256" key="1">
    <source>
        <dbReference type="SAM" id="MobiDB-lite"/>
    </source>
</evidence>
<evidence type="ECO:0000313" key="3">
    <source>
        <dbReference type="EMBL" id="MBC8532426.1"/>
    </source>
</evidence>
<dbReference type="Gene3D" id="3.40.190.10">
    <property type="entry name" value="Periplasmic binding protein-like II"/>
    <property type="match status" value="1"/>
</dbReference>
<dbReference type="InterPro" id="IPR050490">
    <property type="entry name" value="Bact_solute-bd_prot1"/>
</dbReference>
<dbReference type="Proteomes" id="UP000651482">
    <property type="component" value="Unassembled WGS sequence"/>
</dbReference>
<dbReference type="SUPFAM" id="SSF53850">
    <property type="entry name" value="Periplasmic binding protein-like II"/>
    <property type="match status" value="1"/>
</dbReference>
<name>A0A926D694_9FIRM</name>
<feature type="signal peptide" evidence="2">
    <location>
        <begin position="1"/>
        <end position="25"/>
    </location>
</feature>
<protein>
    <submittedName>
        <fullName evidence="3">Extracellular solute-binding protein</fullName>
    </submittedName>
</protein>
<sequence length="445" mass="48816">MKKRILVIFMTLVLVLCAGCAQTSASIPDPDAENSSSTGSASESTKPSGSRVELQFWNHLNPTNALHQWCLDVVDEFNASQDKYTIVFDSVPIDEYMNTKLPTAFATGSGPDIFYASPGNIGQFLDGEVCVPLEEYLTEDEMNDFVSGTLDVSTRNGHLYGIPTMSDLCNFWYNADMLKEAGVEPPKTWSELKSAAVACNTNEHSGFTFEINKGDWQTWSFMPFVWMQDGGDFFDEKGNPLLDSDQVINALQLWRDLLDSGSCTETLSRSCSDIGILADGETAMQMNGSWAPAVLEANYPDVNLVAAEIPIPDENGHTATVAGGWRVLVNKETASIEGCMEFIRFAYLDNPPEKSSSYLTYNFGYSARQSVIDANKDLYLKGQRAVFTEVLNPSAKAELAVPAEASEILSDMIQDALYNMTPTEAAQKAQTKMLEFASSYNGILG</sequence>
<dbReference type="Pfam" id="PF01547">
    <property type="entry name" value="SBP_bac_1"/>
    <property type="match status" value="1"/>
</dbReference>
<feature type="region of interest" description="Disordered" evidence="1">
    <location>
        <begin position="27"/>
        <end position="47"/>
    </location>
</feature>
<dbReference type="InterPro" id="IPR006059">
    <property type="entry name" value="SBP"/>
</dbReference>
<dbReference type="PANTHER" id="PTHR43649">
    <property type="entry name" value="ARABINOSE-BINDING PROTEIN-RELATED"/>
    <property type="match status" value="1"/>
</dbReference>
<comment type="caution">
    <text evidence="3">The sequence shown here is derived from an EMBL/GenBank/DDBJ whole genome shotgun (WGS) entry which is preliminary data.</text>
</comment>
<dbReference type="PANTHER" id="PTHR43649:SF12">
    <property type="entry name" value="DIACETYLCHITOBIOSE BINDING PROTEIN DASA"/>
    <property type="match status" value="1"/>
</dbReference>
<evidence type="ECO:0000313" key="4">
    <source>
        <dbReference type="Proteomes" id="UP000651482"/>
    </source>
</evidence>
<accession>A0A926D694</accession>
<dbReference type="EMBL" id="JACRSN010000001">
    <property type="protein sequence ID" value="MBC8532426.1"/>
    <property type="molecule type" value="Genomic_DNA"/>
</dbReference>
<dbReference type="RefSeq" id="WP_249317591.1">
    <property type="nucleotide sequence ID" value="NZ_JACRSN010000001.1"/>
</dbReference>
<keyword evidence="4" id="KW-1185">Reference proteome</keyword>
<gene>
    <name evidence="3" type="ORF">IAG03_00085</name>
</gene>
<proteinExistence type="predicted"/>
<evidence type="ECO:0000256" key="2">
    <source>
        <dbReference type="SAM" id="SignalP"/>
    </source>
</evidence>
<keyword evidence="2" id="KW-0732">Signal</keyword>
<dbReference type="AlphaFoldDB" id="A0A926D694"/>
<feature type="compositionally biased region" description="Low complexity" evidence="1">
    <location>
        <begin position="35"/>
        <end position="47"/>
    </location>
</feature>